<evidence type="ECO:0000313" key="3">
    <source>
        <dbReference type="EMBL" id="PFX21104.1"/>
    </source>
</evidence>
<name>A0A2B4RRN6_STYPI</name>
<dbReference type="AlphaFoldDB" id="A0A2B4RRN6"/>
<dbReference type="OrthoDB" id="5957814at2759"/>
<reference evidence="4" key="1">
    <citation type="journal article" date="2017" name="bioRxiv">
        <title>Comparative analysis of the genomes of Stylophora pistillata and Acropora digitifera provides evidence for extensive differences between species of corals.</title>
        <authorList>
            <person name="Voolstra C.R."/>
            <person name="Li Y."/>
            <person name="Liew Y.J."/>
            <person name="Baumgarten S."/>
            <person name="Zoccola D."/>
            <person name="Flot J.-F."/>
            <person name="Tambutte S."/>
            <person name="Allemand D."/>
            <person name="Aranda M."/>
        </authorList>
    </citation>
    <scope>NUCLEOTIDE SEQUENCE [LARGE SCALE GENOMIC DNA]</scope>
</reference>
<keyword evidence="2" id="KW-0732">Signal</keyword>
<comment type="caution">
    <text evidence="3">The sequence shown here is derived from an EMBL/GenBank/DDBJ whole genome shotgun (WGS) entry which is preliminary data.</text>
</comment>
<feature type="region of interest" description="Disordered" evidence="1">
    <location>
        <begin position="134"/>
        <end position="215"/>
    </location>
</feature>
<dbReference type="Proteomes" id="UP000225706">
    <property type="component" value="Unassembled WGS sequence"/>
</dbReference>
<feature type="compositionally biased region" description="Pro residues" evidence="1">
    <location>
        <begin position="310"/>
        <end position="319"/>
    </location>
</feature>
<feature type="compositionally biased region" description="Basic and acidic residues" evidence="1">
    <location>
        <begin position="156"/>
        <end position="209"/>
    </location>
</feature>
<feature type="chain" id="PRO_5012835056" evidence="2">
    <location>
        <begin position="19"/>
        <end position="330"/>
    </location>
</feature>
<organism evidence="3 4">
    <name type="scientific">Stylophora pistillata</name>
    <name type="common">Smooth cauliflower coral</name>
    <dbReference type="NCBI Taxonomy" id="50429"/>
    <lineage>
        <taxon>Eukaryota</taxon>
        <taxon>Metazoa</taxon>
        <taxon>Cnidaria</taxon>
        <taxon>Anthozoa</taxon>
        <taxon>Hexacorallia</taxon>
        <taxon>Scleractinia</taxon>
        <taxon>Astrocoeniina</taxon>
        <taxon>Pocilloporidae</taxon>
        <taxon>Stylophora</taxon>
    </lineage>
</organism>
<evidence type="ECO:0000256" key="2">
    <source>
        <dbReference type="SAM" id="SignalP"/>
    </source>
</evidence>
<keyword evidence="4" id="KW-1185">Reference proteome</keyword>
<gene>
    <name evidence="3" type="ORF">AWC38_SpisGene14419</name>
</gene>
<feature type="compositionally biased region" description="Polar residues" evidence="1">
    <location>
        <begin position="142"/>
        <end position="152"/>
    </location>
</feature>
<evidence type="ECO:0000256" key="1">
    <source>
        <dbReference type="SAM" id="MobiDB-lite"/>
    </source>
</evidence>
<evidence type="ECO:0000313" key="4">
    <source>
        <dbReference type="Proteomes" id="UP000225706"/>
    </source>
</evidence>
<protein>
    <submittedName>
        <fullName evidence="3">Uncharacterized protein</fullName>
    </submittedName>
</protein>
<proteinExistence type="predicted"/>
<feature type="region of interest" description="Disordered" evidence="1">
    <location>
        <begin position="304"/>
        <end position="330"/>
    </location>
</feature>
<feature type="signal peptide" evidence="2">
    <location>
        <begin position="1"/>
        <end position="18"/>
    </location>
</feature>
<accession>A0A2B4RRN6</accession>
<sequence length="330" mass="36131">MSRYQFWLIFLAVALVDGRPRHHRKHKPAPGEKPQYYQQPIVDQPLLDAPGDPQNLNVYNVHVNKLHKDNKVSGHIGPHSVSVSMQGPGTVSLDTSQLNVQPEDQQPDHTITMVKDSGPCPQCSMVNVKTGLKGPIPLPLTGPSTPVEQSSKAAKPGHDGKSPPLDEEKQTHPKQKSNKEVLLEEGQEPVKQEHEPEQLLHEPEEEHKPVNKPGAETPLALVHHQVDKMLSNKIITNLESSIPVMAHKPKHEEQVVKGHKLRIESGGNHQKLVGKMDPNNANIVAQGPKTVSVTSSGTEVTQSVIFDPNPYCPDKPCPPGQGGEEGKGHH</sequence>
<dbReference type="EMBL" id="LSMT01000291">
    <property type="protein sequence ID" value="PFX21104.1"/>
    <property type="molecule type" value="Genomic_DNA"/>
</dbReference>